<dbReference type="EMBL" id="CAJPDR010000451">
    <property type="protein sequence ID" value="CAF9936719.1"/>
    <property type="molecule type" value="Genomic_DNA"/>
</dbReference>
<sequence length="210" mass="23639">MELGEGIIEVATSVHVDLIYTCCATGLLAENYLVNGKYEDAKSYATTAVTQHKQIFDMDLNDGSLSTWRRRNRTIMAIACAFLGEYELAEVILISIHVEAVRYNGPDDDLSVHAQHNLDRLRNVKSKQEKPSATHSNDGFTSDKDDADQKGTPKSNLKKLSTDRDIFYLRFDLAMRLFQTLNFIDYQIRTRGKGRSSDTSGHLSLQSITL</sequence>
<protein>
    <submittedName>
        <fullName evidence="2">Uncharacterized protein</fullName>
    </submittedName>
</protein>
<evidence type="ECO:0000256" key="1">
    <source>
        <dbReference type="SAM" id="MobiDB-lite"/>
    </source>
</evidence>
<reference evidence="2" key="1">
    <citation type="submission" date="2021-03" db="EMBL/GenBank/DDBJ databases">
        <authorList>
            <person name="Tagirdzhanova G."/>
        </authorList>
    </citation>
    <scope>NUCLEOTIDE SEQUENCE</scope>
</reference>
<evidence type="ECO:0000313" key="2">
    <source>
        <dbReference type="EMBL" id="CAF9936719.1"/>
    </source>
</evidence>
<gene>
    <name evidence="2" type="ORF">ALECFALPRED_006959</name>
</gene>
<dbReference type="Proteomes" id="UP000664203">
    <property type="component" value="Unassembled WGS sequence"/>
</dbReference>
<accession>A0A8H3G8F7</accession>
<dbReference type="AlphaFoldDB" id="A0A8H3G8F7"/>
<proteinExistence type="predicted"/>
<comment type="caution">
    <text evidence="2">The sequence shown here is derived from an EMBL/GenBank/DDBJ whole genome shotgun (WGS) entry which is preliminary data.</text>
</comment>
<feature type="compositionally biased region" description="Basic and acidic residues" evidence="1">
    <location>
        <begin position="141"/>
        <end position="151"/>
    </location>
</feature>
<name>A0A8H3G8F7_9LECA</name>
<evidence type="ECO:0000313" key="3">
    <source>
        <dbReference type="Proteomes" id="UP000664203"/>
    </source>
</evidence>
<feature type="region of interest" description="Disordered" evidence="1">
    <location>
        <begin position="121"/>
        <end position="156"/>
    </location>
</feature>
<feature type="compositionally biased region" description="Basic and acidic residues" evidence="1">
    <location>
        <begin position="121"/>
        <end position="132"/>
    </location>
</feature>
<keyword evidence="3" id="KW-1185">Reference proteome</keyword>
<organism evidence="2 3">
    <name type="scientific">Alectoria fallacina</name>
    <dbReference type="NCBI Taxonomy" id="1903189"/>
    <lineage>
        <taxon>Eukaryota</taxon>
        <taxon>Fungi</taxon>
        <taxon>Dikarya</taxon>
        <taxon>Ascomycota</taxon>
        <taxon>Pezizomycotina</taxon>
        <taxon>Lecanoromycetes</taxon>
        <taxon>OSLEUM clade</taxon>
        <taxon>Lecanoromycetidae</taxon>
        <taxon>Lecanorales</taxon>
        <taxon>Lecanorineae</taxon>
        <taxon>Parmeliaceae</taxon>
        <taxon>Alectoria</taxon>
    </lineage>
</organism>